<dbReference type="GO" id="GO:0006750">
    <property type="term" value="P:glutathione biosynthetic process"/>
    <property type="evidence" value="ECO:0007669"/>
    <property type="project" value="UniProtKB-UniRule"/>
</dbReference>
<comment type="catalytic activity">
    <reaction evidence="4 5 6">
        <text>L-cysteine + L-glutamate + ATP = gamma-L-glutamyl-L-cysteine + ADP + phosphate + H(+)</text>
        <dbReference type="Rhea" id="RHEA:13285"/>
        <dbReference type="ChEBI" id="CHEBI:15378"/>
        <dbReference type="ChEBI" id="CHEBI:29985"/>
        <dbReference type="ChEBI" id="CHEBI:30616"/>
        <dbReference type="ChEBI" id="CHEBI:35235"/>
        <dbReference type="ChEBI" id="CHEBI:43474"/>
        <dbReference type="ChEBI" id="CHEBI:58173"/>
        <dbReference type="ChEBI" id="CHEBI:456216"/>
        <dbReference type="EC" id="6.3.2.2"/>
    </reaction>
</comment>
<name>A0A8J3Q8G9_9ACTN</name>
<dbReference type="InterPro" id="IPR014746">
    <property type="entry name" value="Gln_synth/guanido_kin_cat_dom"/>
</dbReference>
<comment type="caution">
    <text evidence="7">The sequence shown here is derived from an EMBL/GenBank/DDBJ whole genome shotgun (WGS) entry which is preliminary data.</text>
</comment>
<keyword evidence="2 5" id="KW-0547">Nucleotide-binding</keyword>
<accession>A0A8J3Q8G9</accession>
<keyword evidence="8" id="KW-1185">Reference proteome</keyword>
<evidence type="ECO:0000313" key="7">
    <source>
        <dbReference type="EMBL" id="GIH05168.1"/>
    </source>
</evidence>
<evidence type="ECO:0000256" key="3">
    <source>
        <dbReference type="ARBA" id="ARBA00022840"/>
    </source>
</evidence>
<proteinExistence type="inferred from homology"/>
<dbReference type="EC" id="6.3.2.2" evidence="5"/>
<dbReference type="RefSeq" id="WP_239123857.1">
    <property type="nucleotide sequence ID" value="NZ_BONY01000017.1"/>
</dbReference>
<dbReference type="Pfam" id="PF04107">
    <property type="entry name" value="GCS2"/>
    <property type="match status" value="1"/>
</dbReference>
<dbReference type="PANTHER" id="PTHR34378">
    <property type="entry name" value="GLUTAMATE--CYSTEINE LIGASE, CHLOROPLASTIC"/>
    <property type="match status" value="1"/>
</dbReference>
<dbReference type="HAMAP" id="MF_02034">
    <property type="entry name" value="EgtA"/>
    <property type="match status" value="1"/>
</dbReference>
<reference evidence="7" key="1">
    <citation type="submission" date="2021-01" db="EMBL/GenBank/DDBJ databases">
        <title>Whole genome shotgun sequence of Rhizocola hellebori NBRC 109834.</title>
        <authorList>
            <person name="Komaki H."/>
            <person name="Tamura T."/>
        </authorList>
    </citation>
    <scope>NUCLEOTIDE SEQUENCE</scope>
    <source>
        <strain evidence="7">NBRC 109834</strain>
    </source>
</reference>
<dbReference type="InterPro" id="IPR017809">
    <property type="entry name" value="EgtA_Actinobacteria"/>
</dbReference>
<evidence type="ECO:0000256" key="2">
    <source>
        <dbReference type="ARBA" id="ARBA00022741"/>
    </source>
</evidence>
<evidence type="ECO:0000256" key="1">
    <source>
        <dbReference type="ARBA" id="ARBA00022598"/>
    </source>
</evidence>
<dbReference type="SUPFAM" id="SSF55931">
    <property type="entry name" value="Glutamine synthetase/guanido kinase"/>
    <property type="match status" value="1"/>
</dbReference>
<dbReference type="Proteomes" id="UP000612899">
    <property type="component" value="Unassembled WGS sequence"/>
</dbReference>
<dbReference type="AlphaFoldDB" id="A0A8J3Q8G9"/>
<dbReference type="Gene3D" id="3.30.590.20">
    <property type="match status" value="1"/>
</dbReference>
<keyword evidence="3 5" id="KW-0067">ATP-binding</keyword>
<evidence type="ECO:0000256" key="4">
    <source>
        <dbReference type="ARBA" id="ARBA00048819"/>
    </source>
</evidence>
<dbReference type="EMBL" id="BONY01000017">
    <property type="protein sequence ID" value="GIH05168.1"/>
    <property type="molecule type" value="Genomic_DNA"/>
</dbReference>
<dbReference type="GO" id="GO:0004357">
    <property type="term" value="F:glutamate-cysteine ligase activity"/>
    <property type="evidence" value="ECO:0007669"/>
    <property type="project" value="UniProtKB-UniRule"/>
</dbReference>
<sequence length="399" mass="43376">MLKDEALTMFEEPVTCLADAEGYIVKVCFKTGPPTRIGAELEWNLHRSEDSRRPVTANLLRVALGDHCPTSLRPHARPQPLPRGGLVTIEPGGQVEISTQPSESLAELINDTCVDIGHLRRMLAAAGLRMSDDACDLTREPLRMLDSPRYRAMEQAFDRIGPFGRTMMCSTAGLQVCLDAGTEQRVAARWNALHILGPALIALFANSPGAGWASHRMQVWYGTDPIRTCPPADSADPVAAWARRVLHTPLLCLRRPDDCWTAPPKVTFADWIAGAIRPQPTYDDLDYHLSTIFAPVRARGYLEVRYLDAQPGTDWMLATTMLAALFAQESTVDEAAAIAAPAAGRWASAAQLGLADPAIAVVVPALLALTCRAIADTDLSADTAAWLAERLRRKAGDLL</sequence>
<dbReference type="GO" id="GO:0052699">
    <property type="term" value="P:ergothioneine biosynthetic process"/>
    <property type="evidence" value="ECO:0007669"/>
    <property type="project" value="UniProtKB-UniRule"/>
</dbReference>
<dbReference type="UniPathway" id="UPA01014"/>
<evidence type="ECO:0000256" key="6">
    <source>
        <dbReference type="PIRNR" id="PIRNR017901"/>
    </source>
</evidence>
<gene>
    <name evidence="7" type="primary">gshA_1</name>
    <name evidence="5" type="synonym">egtA</name>
    <name evidence="7" type="ORF">Rhe02_32350</name>
</gene>
<protein>
    <recommendedName>
        <fullName evidence="5">Glutamate--cysteine ligase EgtA</fullName>
        <ecNumber evidence="5">6.3.2.2</ecNumber>
    </recommendedName>
    <alternativeName>
        <fullName evidence="5">Gamma-glutamylcysteine synthase</fullName>
        <shortName evidence="5">GCS</shortName>
        <shortName evidence="5">Gamma-ECS</shortName>
    </alternativeName>
</protein>
<evidence type="ECO:0000256" key="5">
    <source>
        <dbReference type="HAMAP-Rule" id="MF_02034"/>
    </source>
</evidence>
<comment type="pathway">
    <text evidence="5">Amino-acid biosynthesis; ergothioneine biosynthesis.</text>
</comment>
<keyword evidence="1 5" id="KW-0436">Ligase</keyword>
<dbReference type="InterPro" id="IPR006336">
    <property type="entry name" value="GCS2"/>
</dbReference>
<comment type="function">
    <text evidence="5">Catalyzes the synthesis of gamma-glutamylcysteine (gamma-GC). This compound is used as substrate for the biosynthesis of the low-molecular thiol compound ergothioneine.</text>
</comment>
<dbReference type="PIRSF" id="PIRSF017901">
    <property type="entry name" value="GCL"/>
    <property type="match status" value="1"/>
</dbReference>
<dbReference type="GO" id="GO:0005524">
    <property type="term" value="F:ATP binding"/>
    <property type="evidence" value="ECO:0007669"/>
    <property type="project" value="UniProtKB-UniRule"/>
</dbReference>
<comment type="similarity">
    <text evidence="5 6">Belongs to the glutamate--cysteine ligase type 2 family. EgtA subfamily.</text>
</comment>
<dbReference type="PANTHER" id="PTHR34378:SF1">
    <property type="entry name" value="GLUTAMATE--CYSTEINE LIGASE, CHLOROPLASTIC"/>
    <property type="match status" value="1"/>
</dbReference>
<evidence type="ECO:0000313" key="8">
    <source>
        <dbReference type="Proteomes" id="UP000612899"/>
    </source>
</evidence>
<dbReference type="InterPro" id="IPR035434">
    <property type="entry name" value="GCL_bact_plant"/>
</dbReference>
<organism evidence="7 8">
    <name type="scientific">Rhizocola hellebori</name>
    <dbReference type="NCBI Taxonomy" id="1392758"/>
    <lineage>
        <taxon>Bacteria</taxon>
        <taxon>Bacillati</taxon>
        <taxon>Actinomycetota</taxon>
        <taxon>Actinomycetes</taxon>
        <taxon>Micromonosporales</taxon>
        <taxon>Micromonosporaceae</taxon>
        <taxon>Rhizocola</taxon>
    </lineage>
</organism>